<keyword evidence="2" id="KW-1185">Reference proteome</keyword>
<organism evidence="1 2">
    <name type="scientific">Tersicoccus solisilvae</name>
    <dbReference type="NCBI Taxonomy" id="1882339"/>
    <lineage>
        <taxon>Bacteria</taxon>
        <taxon>Bacillati</taxon>
        <taxon>Actinomycetota</taxon>
        <taxon>Actinomycetes</taxon>
        <taxon>Micrococcales</taxon>
        <taxon>Micrococcaceae</taxon>
        <taxon>Tersicoccus</taxon>
    </lineage>
</organism>
<dbReference type="InterPro" id="IPR007325">
    <property type="entry name" value="KFase/CYL"/>
</dbReference>
<comment type="caution">
    <text evidence="1">The sequence shown here is derived from an EMBL/GenBank/DDBJ whole genome shotgun (WGS) entry which is preliminary data.</text>
</comment>
<sequence length="211" mass="21794">MLVDLTQPIRPGMTVVPGDPLVDCRPALTLADDGVAVTGLRLGSHTGTHVDAPAHVVPGGRTVDRVDLGELTGEALVLRVDGLAPGEVITLARLGDLPAAVPARVLMATGWDRHLAAGPTALRHPVLAPDVAVELLDWGMRVLGVDTLSPDATLQHGPPALPVHARVLGADGLIVENLTGLTALPRRVRVGVFPLPLADGDAAPVRAVAWV</sequence>
<proteinExistence type="predicted"/>
<dbReference type="Pfam" id="PF04199">
    <property type="entry name" value="Cyclase"/>
    <property type="match status" value="1"/>
</dbReference>
<dbReference type="PANTHER" id="PTHR31118:SF12">
    <property type="entry name" value="CYCLASE-LIKE PROTEIN 2"/>
    <property type="match status" value="1"/>
</dbReference>
<dbReference type="RefSeq" id="WP_188664726.1">
    <property type="nucleotide sequence ID" value="NZ_BMJI01000001.1"/>
</dbReference>
<dbReference type="Proteomes" id="UP000597761">
    <property type="component" value="Unassembled WGS sequence"/>
</dbReference>
<accession>A0ABQ1NLP3</accession>
<evidence type="ECO:0000313" key="1">
    <source>
        <dbReference type="EMBL" id="GGC78302.1"/>
    </source>
</evidence>
<dbReference type="PANTHER" id="PTHR31118">
    <property type="entry name" value="CYCLASE-LIKE PROTEIN 2"/>
    <property type="match status" value="1"/>
</dbReference>
<evidence type="ECO:0000313" key="2">
    <source>
        <dbReference type="Proteomes" id="UP000597761"/>
    </source>
</evidence>
<dbReference type="InterPro" id="IPR037175">
    <property type="entry name" value="KFase_sf"/>
</dbReference>
<dbReference type="Gene3D" id="3.50.30.50">
    <property type="entry name" value="Putative cyclase"/>
    <property type="match status" value="1"/>
</dbReference>
<gene>
    <name evidence="1" type="ORF">GCM10011512_01080</name>
</gene>
<dbReference type="SUPFAM" id="SSF102198">
    <property type="entry name" value="Putative cyclase"/>
    <property type="match status" value="1"/>
</dbReference>
<name>A0ABQ1NLP3_9MICC</name>
<dbReference type="EMBL" id="BMJI01000001">
    <property type="protein sequence ID" value="GGC78302.1"/>
    <property type="molecule type" value="Genomic_DNA"/>
</dbReference>
<reference evidence="2" key="1">
    <citation type="journal article" date="2019" name="Int. J. Syst. Evol. Microbiol.">
        <title>The Global Catalogue of Microorganisms (GCM) 10K type strain sequencing project: providing services to taxonomists for standard genome sequencing and annotation.</title>
        <authorList>
            <consortium name="The Broad Institute Genomics Platform"/>
            <consortium name="The Broad Institute Genome Sequencing Center for Infectious Disease"/>
            <person name="Wu L."/>
            <person name="Ma J."/>
        </authorList>
    </citation>
    <scope>NUCLEOTIDE SEQUENCE [LARGE SCALE GENOMIC DNA]</scope>
    <source>
        <strain evidence="2">CGMCC 1.15480</strain>
    </source>
</reference>
<protein>
    <submittedName>
        <fullName evidence="1">Cyclase</fullName>
    </submittedName>
</protein>